<evidence type="ECO:0000256" key="5">
    <source>
        <dbReference type="ARBA" id="ARBA00023117"/>
    </source>
</evidence>
<dbReference type="OrthoDB" id="1903104at2759"/>
<dbReference type="PANTHER" id="PTHR47162">
    <property type="entry name" value="OS02G0192300 PROTEIN"/>
    <property type="match status" value="1"/>
</dbReference>
<dbReference type="Gene3D" id="3.30.40.10">
    <property type="entry name" value="Zinc/RING finger domain, C3HC4 (zinc finger)"/>
    <property type="match status" value="1"/>
</dbReference>
<keyword evidence="6" id="KW-0539">Nucleus</keyword>
<dbReference type="InterPro" id="IPR001965">
    <property type="entry name" value="Znf_PHD"/>
</dbReference>
<proteinExistence type="predicted"/>
<dbReference type="Proteomes" id="UP000554482">
    <property type="component" value="Unassembled WGS sequence"/>
</dbReference>
<accession>A0A7J6UVD8</accession>
<dbReference type="InterPro" id="IPR013083">
    <property type="entry name" value="Znf_RING/FYVE/PHD"/>
</dbReference>
<keyword evidence="5" id="KW-0103">Bromodomain</keyword>
<dbReference type="CDD" id="cd15519">
    <property type="entry name" value="PHD1_Lid2p_like"/>
    <property type="match status" value="1"/>
</dbReference>
<dbReference type="Pfam" id="PF15612">
    <property type="entry name" value="WHIM1"/>
    <property type="match status" value="1"/>
</dbReference>
<dbReference type="Gene3D" id="1.20.920.10">
    <property type="entry name" value="Bromodomain-like"/>
    <property type="match status" value="1"/>
</dbReference>
<evidence type="ECO:0000259" key="9">
    <source>
        <dbReference type="PROSITE" id="PS50016"/>
    </source>
</evidence>
<evidence type="ECO:0000256" key="2">
    <source>
        <dbReference type="ARBA" id="ARBA00022723"/>
    </source>
</evidence>
<gene>
    <name evidence="11" type="ORF">FRX31_033982</name>
</gene>
<dbReference type="SMART" id="SM00249">
    <property type="entry name" value="PHD"/>
    <property type="match status" value="1"/>
</dbReference>
<keyword evidence="12" id="KW-1185">Reference proteome</keyword>
<protein>
    <submittedName>
        <fullName evidence="11">Methyl-CpG-binding domain-containing protein</fullName>
    </submittedName>
</protein>
<dbReference type="PANTHER" id="PTHR47162:SF10">
    <property type="entry name" value="METHYL-CPG-BINDING DOMAIN-CONTAINING PROTEIN 9 ISOFORM X1"/>
    <property type="match status" value="1"/>
</dbReference>
<organism evidence="11 12">
    <name type="scientific">Thalictrum thalictroides</name>
    <name type="common">Rue-anemone</name>
    <name type="synonym">Anemone thalictroides</name>
    <dbReference type="NCBI Taxonomy" id="46969"/>
    <lineage>
        <taxon>Eukaryota</taxon>
        <taxon>Viridiplantae</taxon>
        <taxon>Streptophyta</taxon>
        <taxon>Embryophyta</taxon>
        <taxon>Tracheophyta</taxon>
        <taxon>Spermatophyta</taxon>
        <taxon>Magnoliopsida</taxon>
        <taxon>Ranunculales</taxon>
        <taxon>Ranunculaceae</taxon>
        <taxon>Thalictroideae</taxon>
        <taxon>Thalictrum</taxon>
    </lineage>
</organism>
<sequence>MSSNLKLSSFGSKPKVMKCYTPSSGNGWYRKIRYAYLQHFRIDKNVFVFVKGGILEFLQMASEQGSFNISRPVFLFGVDLNKEITSTSTAEPSIVDFGENLRGRAELLHCRPHGKPFSSRLPDELVGDVIQVWIFLWHFHMTLGVKVPSSLEEFAENLWNLSKHQGNSIDNDEDTHCVLLKVLIRELQSNVVEVADPTFDTATTNSTPGKKKDAENSHHWQDSKIDMPPINELIWPELARRFILARQDKVGSLDLNDVTTYKGEKVLRCLQLPEMETNALILAKETKKLGHAKGRNYGCPTDYSDNISGSSFEATAVCLNNSSEWAQVLEPVKQLRTNVGSRIRKCIYNALEKDPPDWAKKILVHSISKEVYKANAAGRTKKAVLMVLSRHNGTHSKPAKGRKGTVKALSDLMMEQCRSVLHRVLAADETKLLCNLLGVSSYTDVSVLEPPATLSNDLDFKAIDLKLSFGAYCGSHEAFVEDVHEVLINILTACIDRPDLMQLAGRLSQYFKQLYEKEVLSVKKESLEPTICKACHMDKDDEKVLLCDICDAGYHTYCLNPPLSVIPEGSWYCPSCVAVQDQSDGASMHNHTFNVHNPQECQVEELFSLSEELKCLASTMEDKEYWELSLKERILLTRFLCDEVLDSSLIRRHLKQSDHRSYHLPPNSQPGAVKLQDNLESQLSKVSMQSDFLGRDSSGRLYWILGGPGAGLQLVVDCSMPVQLERTRVKACSDSVVGTSYRYEPTIGLQGSWVFYESNAEIEGLMRCMRDSNSSEKELKQRIMQWLRLINQHSKHDSNPIPDGPSVHLSKAFDTKKTAASTLITNAFCVLNKNYGPCLESNFTSILKNCSADPESTQTRRLYRCECLELIWPSKHHCLVCHQTLSSVEEVKGHIERISVCNPGPLPHNDSSGKDRSKCTGIMSEGTNETFRDDMQVVKKISSNIVANISNEKLERKKELHDSNGIPEPLPSTSPSTHDPSFDIENTKIDSAHSPFQSTNMEVHQRCLLHGNGLGAIIAQNSSIGSSHQCPQSGIYGGAITMDRTMLWCSSNRDVVLPSNNTAPAMQIEDCCMKQESSFKPLAEKTLQIIRCLKINLLDMEAALPEEALKPSKAHLWNRSAWRTFVKSAGSIYEMIQALVVLENMITAEYLRSKWWCSVSLLATVKTVSSLALHIYSLDAAIMYAKSTSSTSDPEEVGGAEQ</sequence>
<dbReference type="GO" id="GO:0005634">
    <property type="term" value="C:nucleus"/>
    <property type="evidence" value="ECO:0007669"/>
    <property type="project" value="UniProtKB-SubCell"/>
</dbReference>
<name>A0A7J6UVD8_THATH</name>
<dbReference type="InterPro" id="IPR011011">
    <property type="entry name" value="Znf_FYVE_PHD"/>
</dbReference>
<evidence type="ECO:0000256" key="8">
    <source>
        <dbReference type="SAM" id="MobiDB-lite"/>
    </source>
</evidence>
<evidence type="ECO:0000259" key="10">
    <source>
        <dbReference type="PROSITE" id="PS50827"/>
    </source>
</evidence>
<evidence type="ECO:0000256" key="6">
    <source>
        <dbReference type="ARBA" id="ARBA00023242"/>
    </source>
</evidence>
<feature type="domain" description="DDT" evidence="10">
    <location>
        <begin position="123"/>
        <end position="189"/>
    </location>
</feature>
<evidence type="ECO:0000256" key="4">
    <source>
        <dbReference type="ARBA" id="ARBA00022833"/>
    </source>
</evidence>
<feature type="region of interest" description="Disordered" evidence="8">
    <location>
        <begin position="200"/>
        <end position="222"/>
    </location>
</feature>
<evidence type="ECO:0000313" key="12">
    <source>
        <dbReference type="Proteomes" id="UP000554482"/>
    </source>
</evidence>
<keyword evidence="2" id="KW-0479">Metal-binding</keyword>
<dbReference type="Pfam" id="PF02791">
    <property type="entry name" value="DDT"/>
    <property type="match status" value="1"/>
</dbReference>
<dbReference type="SUPFAM" id="SSF57903">
    <property type="entry name" value="FYVE/PHD zinc finger"/>
    <property type="match status" value="1"/>
</dbReference>
<dbReference type="PROSITE" id="PS50016">
    <property type="entry name" value="ZF_PHD_2"/>
    <property type="match status" value="1"/>
</dbReference>
<feature type="region of interest" description="Disordered" evidence="8">
    <location>
        <begin position="956"/>
        <end position="978"/>
    </location>
</feature>
<feature type="domain" description="PHD-type" evidence="9">
    <location>
        <begin position="529"/>
        <end position="579"/>
    </location>
</feature>
<evidence type="ECO:0000256" key="3">
    <source>
        <dbReference type="ARBA" id="ARBA00022771"/>
    </source>
</evidence>
<dbReference type="InterPro" id="IPR028942">
    <property type="entry name" value="WHIM1_dom"/>
</dbReference>
<comment type="subcellular location">
    <subcellularLocation>
        <location evidence="1">Nucleus</location>
    </subcellularLocation>
</comment>
<dbReference type="InterPro" id="IPR018501">
    <property type="entry name" value="DDT_dom"/>
</dbReference>
<dbReference type="InterPro" id="IPR036427">
    <property type="entry name" value="Bromodomain-like_sf"/>
</dbReference>
<dbReference type="PROSITE" id="PS01359">
    <property type="entry name" value="ZF_PHD_1"/>
    <property type="match status" value="1"/>
</dbReference>
<dbReference type="InterPro" id="IPR019786">
    <property type="entry name" value="Zinc_finger_PHD-type_CS"/>
</dbReference>
<reference evidence="11 12" key="1">
    <citation type="submission" date="2020-06" db="EMBL/GenBank/DDBJ databases">
        <title>Transcriptomic and genomic resources for Thalictrum thalictroides and T. hernandezii: Facilitating candidate gene discovery in an emerging model plant lineage.</title>
        <authorList>
            <person name="Arias T."/>
            <person name="Riano-Pachon D.M."/>
            <person name="Di Stilio V.S."/>
        </authorList>
    </citation>
    <scope>NUCLEOTIDE SEQUENCE [LARGE SCALE GENOMIC DNA]</scope>
    <source>
        <strain evidence="12">cv. WT478/WT964</strain>
        <tissue evidence="11">Leaves</tissue>
    </source>
</reference>
<dbReference type="Pfam" id="PF00628">
    <property type="entry name" value="PHD"/>
    <property type="match status" value="1"/>
</dbReference>
<evidence type="ECO:0000256" key="1">
    <source>
        <dbReference type="ARBA" id="ARBA00004123"/>
    </source>
</evidence>
<dbReference type="InterPro" id="IPR019787">
    <property type="entry name" value="Znf_PHD-finger"/>
</dbReference>
<feature type="compositionally biased region" description="Basic and acidic residues" evidence="8">
    <location>
        <begin position="210"/>
        <end position="222"/>
    </location>
</feature>
<comment type="caution">
    <text evidence="11">The sequence shown here is derived from an EMBL/GenBank/DDBJ whole genome shotgun (WGS) entry which is preliminary data.</text>
</comment>
<dbReference type="GO" id="GO:0000785">
    <property type="term" value="C:chromatin"/>
    <property type="evidence" value="ECO:0007669"/>
    <property type="project" value="UniProtKB-ARBA"/>
</dbReference>
<dbReference type="AlphaFoldDB" id="A0A7J6UVD8"/>
<dbReference type="GO" id="GO:0008270">
    <property type="term" value="F:zinc ion binding"/>
    <property type="evidence" value="ECO:0007669"/>
    <property type="project" value="UniProtKB-KW"/>
</dbReference>
<evidence type="ECO:0000313" key="11">
    <source>
        <dbReference type="EMBL" id="KAF5176431.1"/>
    </source>
</evidence>
<dbReference type="PROSITE" id="PS50827">
    <property type="entry name" value="DDT"/>
    <property type="match status" value="1"/>
</dbReference>
<keyword evidence="4" id="KW-0862">Zinc</keyword>
<dbReference type="EMBL" id="JABWDY010042754">
    <property type="protein sequence ID" value="KAF5176431.1"/>
    <property type="molecule type" value="Genomic_DNA"/>
</dbReference>
<keyword evidence="3 7" id="KW-0863">Zinc-finger</keyword>
<evidence type="ECO:0000256" key="7">
    <source>
        <dbReference type="PROSITE-ProRule" id="PRU00146"/>
    </source>
</evidence>